<dbReference type="OrthoDB" id="3055009at2759"/>
<evidence type="ECO:0000313" key="2">
    <source>
        <dbReference type="Proteomes" id="UP000054549"/>
    </source>
</evidence>
<sequence length="518" mass="58983">MQVAEQMSYQVPLDIAEIIIDYAAEDVTTLKNLTLTCHDFCMLGQAHIFSTVLLDGSAKRDRLIFFEDLLNGDRGQIIAGYIKKLYLLFCDDWFAEEEDEEEEEEDMNLTHKLEYGETDYSEQELEQFSEFWSMAENNTSELAFGTMIEFIAAHARLLRCIHIGPFSEVHLDWHDISHDVRNAITHLLVCAEEIALEGFVNIPITLFQTLLNVKSLDVAHIIPSLSSYAPRRPPPPSIPSPTSLAIHPGINGSSIDPEDMWDMTSFLRNMTFGTLLDFSNLTTLYLHLLDDPNKYVTIKKLLGLCAKSLRTLRLYIWEGHNYDNNAIVFSQLPALQSLTLVTDLSGVRSSMKYLSEAINTIGTQQLNDLRLAIDKENRLRDWTMELNRVLDLSPDPWEALLQTKISQMLGESNVRISFELPPFPLHPHGLQPEMVFAAIDEIFNVDDMAIAFKRRLTFAIREVSIKNAFTLRTEEEILSASVSTPKPLLFGNSPHYEWNMFVDDTEGPVEGDDEMILE</sequence>
<accession>A0A0C2T6B8</accession>
<reference evidence="1 2" key="1">
    <citation type="submission" date="2014-04" db="EMBL/GenBank/DDBJ databases">
        <title>Evolutionary Origins and Diversification of the Mycorrhizal Mutualists.</title>
        <authorList>
            <consortium name="DOE Joint Genome Institute"/>
            <consortium name="Mycorrhizal Genomics Consortium"/>
            <person name="Kohler A."/>
            <person name="Kuo A."/>
            <person name="Nagy L.G."/>
            <person name="Floudas D."/>
            <person name="Copeland A."/>
            <person name="Barry K.W."/>
            <person name="Cichocki N."/>
            <person name="Veneault-Fourrey C."/>
            <person name="LaButti K."/>
            <person name="Lindquist E.A."/>
            <person name="Lipzen A."/>
            <person name="Lundell T."/>
            <person name="Morin E."/>
            <person name="Murat C."/>
            <person name="Riley R."/>
            <person name="Ohm R."/>
            <person name="Sun H."/>
            <person name="Tunlid A."/>
            <person name="Henrissat B."/>
            <person name="Grigoriev I.V."/>
            <person name="Hibbett D.S."/>
            <person name="Martin F."/>
        </authorList>
    </citation>
    <scope>NUCLEOTIDE SEQUENCE [LARGE SCALE GENOMIC DNA]</scope>
    <source>
        <strain evidence="1 2">Koide BX008</strain>
    </source>
</reference>
<protein>
    <submittedName>
        <fullName evidence="1">Uncharacterized protein</fullName>
    </submittedName>
</protein>
<proteinExistence type="predicted"/>
<dbReference type="HOGENOM" id="CLU_525763_0_0_1"/>
<gene>
    <name evidence="1" type="ORF">M378DRAFT_199316</name>
</gene>
<dbReference type="Proteomes" id="UP000054549">
    <property type="component" value="Unassembled WGS sequence"/>
</dbReference>
<name>A0A0C2T6B8_AMAMK</name>
<dbReference type="EMBL" id="KN818275">
    <property type="protein sequence ID" value="KIL62114.1"/>
    <property type="molecule type" value="Genomic_DNA"/>
</dbReference>
<dbReference type="InParanoid" id="A0A0C2T6B8"/>
<organism evidence="1 2">
    <name type="scientific">Amanita muscaria (strain Koide BX008)</name>
    <dbReference type="NCBI Taxonomy" id="946122"/>
    <lineage>
        <taxon>Eukaryota</taxon>
        <taxon>Fungi</taxon>
        <taxon>Dikarya</taxon>
        <taxon>Basidiomycota</taxon>
        <taxon>Agaricomycotina</taxon>
        <taxon>Agaricomycetes</taxon>
        <taxon>Agaricomycetidae</taxon>
        <taxon>Agaricales</taxon>
        <taxon>Pluteineae</taxon>
        <taxon>Amanitaceae</taxon>
        <taxon>Amanita</taxon>
    </lineage>
</organism>
<keyword evidence="2" id="KW-1185">Reference proteome</keyword>
<dbReference type="AlphaFoldDB" id="A0A0C2T6B8"/>
<evidence type="ECO:0000313" key="1">
    <source>
        <dbReference type="EMBL" id="KIL62114.1"/>
    </source>
</evidence>